<keyword evidence="3 5" id="KW-0808">Transferase</keyword>
<sequence length="354" mass="41266">MSNESPRVSIIILNWNGWKDTLECLESIYQIDYSNYDVLVVDNASQDNSLEKIKNYAQGLETVESRLVAYRFQNKPLEVFVFSEKDYFNLLGTVKEDLDLIPSDKRIIILKNNQNHGYAQGNNLAIEFALKHLDPDYILILNNDTVVHEDSVKCMVNAAQKDEKIGAVTPKVYYYDYQGRSDVISHAGEEFNLYIGRGKRFCKNQVDKGQCDQPRTVDTIEGCSLLLKTEVLQEVGLFDPVYFAYWEDTDLCFRIRKAGYQLSYVPQSRIWHKIGVSWDSYFSYFVVYHYLVRNRLLFMWRFASPLQKTTFTIFFIFYLLANVVLILIKEDMETSKEGLKAMYRGITDFNKINP</sequence>
<evidence type="ECO:0000256" key="4">
    <source>
        <dbReference type="SAM" id="Phobius"/>
    </source>
</evidence>
<dbReference type="RefSeq" id="WP_048085088.1">
    <property type="nucleotide sequence ID" value="NZ_CP006933.1"/>
</dbReference>
<dbReference type="CDD" id="cd04186">
    <property type="entry name" value="GT_2_like_c"/>
    <property type="match status" value="1"/>
</dbReference>
<dbReference type="AlphaFoldDB" id="A0A089ZHN6"/>
<reference evidence="5" key="1">
    <citation type="submission" date="2013-12" db="EMBL/GenBank/DDBJ databases">
        <title>The complete genome sequence of Methanobacterium sp. BRM9.</title>
        <authorList>
            <consortium name="Pastoral Greenhouse Gas Research Consortium"/>
            <person name="Kelly W.J."/>
            <person name="Leahy S.C."/>
            <person name="Perry R."/>
            <person name="Li D."/>
            <person name="Altermann E."/>
            <person name="Lambie S.C."/>
            <person name="Attwood G.T."/>
        </authorList>
    </citation>
    <scope>NUCLEOTIDE SEQUENCE [LARGE SCALE GENOMIC DNA]</scope>
    <source>
        <strain evidence="5">BRM9</strain>
    </source>
</reference>
<dbReference type="Proteomes" id="UP000062768">
    <property type="component" value="Chromosome I"/>
</dbReference>
<name>A0A089ZHN6_METFO</name>
<keyword evidence="8" id="KW-1185">Reference proteome</keyword>
<comment type="similarity">
    <text evidence="1">Belongs to the glycosyltransferase 2 family.</text>
</comment>
<dbReference type="GO" id="GO:0016757">
    <property type="term" value="F:glycosyltransferase activity"/>
    <property type="evidence" value="ECO:0007669"/>
    <property type="project" value="UniProtKB-KW"/>
</dbReference>
<dbReference type="PANTHER" id="PTHR43179:SF12">
    <property type="entry name" value="GALACTOFURANOSYLTRANSFERASE GLFT2"/>
    <property type="match status" value="1"/>
</dbReference>
<evidence type="ECO:0000313" key="5">
    <source>
        <dbReference type="EMBL" id="AIS31918.1"/>
    </source>
</evidence>
<evidence type="ECO:0000313" key="8">
    <source>
        <dbReference type="Proteomes" id="UP000062768"/>
    </source>
</evidence>
<feature type="transmembrane region" description="Helical" evidence="4">
    <location>
        <begin position="311"/>
        <end position="328"/>
    </location>
</feature>
<dbReference type="OrthoDB" id="46222at2157"/>
<proteinExistence type="inferred from homology"/>
<organism evidence="5 7">
    <name type="scientific">Methanobacterium formicicum</name>
    <dbReference type="NCBI Taxonomy" id="2162"/>
    <lineage>
        <taxon>Archaea</taxon>
        <taxon>Methanobacteriati</taxon>
        <taxon>Methanobacteriota</taxon>
        <taxon>Methanomada group</taxon>
        <taxon>Methanobacteria</taxon>
        <taxon>Methanobacteriales</taxon>
        <taxon>Methanobacteriaceae</taxon>
        <taxon>Methanobacterium</taxon>
    </lineage>
</organism>
<dbReference type="GeneID" id="26739488"/>
<reference evidence="6" key="2">
    <citation type="submission" date="2014-09" db="EMBL/GenBank/DDBJ databases">
        <authorList>
            <person name="Bishop-Lilly K.A."/>
            <person name="Broomall S.M."/>
            <person name="Chain P.S."/>
            <person name="Chertkov O."/>
            <person name="Coyne S.R."/>
            <person name="Daligault H.E."/>
            <person name="Davenport K.W."/>
            <person name="Erkkila T."/>
            <person name="Frey K.G."/>
            <person name="Gibbons H.S."/>
            <person name="Gu W."/>
            <person name="Jaissle J."/>
            <person name="Johnson S.L."/>
            <person name="Koroleva G.I."/>
            <person name="Ladner J.T."/>
            <person name="Lo C.-C."/>
            <person name="Minogue T.D."/>
            <person name="Munk C."/>
            <person name="Palacios G.F."/>
            <person name="Redden C.L."/>
            <person name="Rosenzweig C.N."/>
            <person name="Scholz M.B."/>
            <person name="Teshima H."/>
            <person name="Xu Y."/>
        </authorList>
    </citation>
    <scope>NUCLEOTIDE SEQUENCE</scope>
    <source>
        <strain evidence="6">Mb9</strain>
    </source>
</reference>
<dbReference type="PANTHER" id="PTHR43179">
    <property type="entry name" value="RHAMNOSYLTRANSFERASE WBBL"/>
    <property type="match status" value="1"/>
</dbReference>
<evidence type="ECO:0000313" key="6">
    <source>
        <dbReference type="EMBL" id="CEL24880.1"/>
    </source>
</evidence>
<dbReference type="Pfam" id="PF13641">
    <property type="entry name" value="Glyco_tranf_2_3"/>
    <property type="match status" value="1"/>
</dbReference>
<dbReference type="InterPro" id="IPR029044">
    <property type="entry name" value="Nucleotide-diphossugar_trans"/>
</dbReference>
<dbReference type="EMBL" id="CP006933">
    <property type="protein sequence ID" value="AIS31918.1"/>
    <property type="molecule type" value="Genomic_DNA"/>
</dbReference>
<dbReference type="KEGG" id="mfc:BRM9_1102"/>
<dbReference type="Gene3D" id="3.90.550.10">
    <property type="entry name" value="Spore Coat Polysaccharide Biosynthesis Protein SpsA, Chain A"/>
    <property type="match status" value="1"/>
</dbReference>
<accession>A0A089ZHN6</accession>
<protein>
    <submittedName>
        <fullName evidence="5">Glycosyl transferase GT2 family</fullName>
    </submittedName>
    <submittedName>
        <fullName evidence="6">Rhamnosyl transferase related protein</fullName>
    </submittedName>
</protein>
<gene>
    <name evidence="5" type="ORF">BRM9_1102</name>
    <name evidence="6" type="ORF">MB9_1242</name>
</gene>
<dbReference type="STRING" id="2162.BRM9_1102"/>
<keyword evidence="4" id="KW-0472">Membrane</keyword>
<evidence type="ECO:0000256" key="3">
    <source>
        <dbReference type="ARBA" id="ARBA00022679"/>
    </source>
</evidence>
<dbReference type="EMBL" id="LN734822">
    <property type="protein sequence ID" value="CEL24880.1"/>
    <property type="molecule type" value="Genomic_DNA"/>
</dbReference>
<evidence type="ECO:0000256" key="2">
    <source>
        <dbReference type="ARBA" id="ARBA00022676"/>
    </source>
</evidence>
<keyword evidence="2" id="KW-0328">Glycosyltransferase</keyword>
<evidence type="ECO:0000313" key="7">
    <source>
        <dbReference type="Proteomes" id="UP000029661"/>
    </source>
</evidence>
<keyword evidence="4" id="KW-0812">Transmembrane</keyword>
<dbReference type="PATRIC" id="fig|2162.10.peg.1300"/>
<evidence type="ECO:0000256" key="1">
    <source>
        <dbReference type="ARBA" id="ARBA00006739"/>
    </source>
</evidence>
<dbReference type="SUPFAM" id="SSF53448">
    <property type="entry name" value="Nucleotide-diphospho-sugar transferases"/>
    <property type="match status" value="1"/>
</dbReference>
<dbReference type="Proteomes" id="UP000029661">
    <property type="component" value="Chromosome"/>
</dbReference>
<keyword evidence="4" id="KW-1133">Transmembrane helix</keyword>